<gene>
    <name evidence="17" type="primary">mutM</name>
    <name evidence="17" type="ORF">STSP2_03337</name>
</gene>
<dbReference type="EC" id="3.2.2.23" evidence="17"/>
<dbReference type="SUPFAM" id="SSF46946">
    <property type="entry name" value="S13-like H2TH domain"/>
    <property type="match status" value="1"/>
</dbReference>
<evidence type="ECO:0000313" key="18">
    <source>
        <dbReference type="Proteomes" id="UP000189674"/>
    </source>
</evidence>
<dbReference type="SUPFAM" id="SSF57716">
    <property type="entry name" value="Glucocorticoid receptor-like (DNA-binding domain)"/>
    <property type="match status" value="1"/>
</dbReference>
<evidence type="ECO:0000256" key="4">
    <source>
        <dbReference type="ARBA" id="ARBA00022723"/>
    </source>
</evidence>
<dbReference type="InterPro" id="IPR000214">
    <property type="entry name" value="Znf_DNA_glyclase/AP_lyase"/>
</dbReference>
<dbReference type="SMART" id="SM01232">
    <property type="entry name" value="H2TH"/>
    <property type="match status" value="1"/>
</dbReference>
<evidence type="ECO:0000256" key="12">
    <source>
        <dbReference type="ARBA" id="ARBA00023268"/>
    </source>
</evidence>
<keyword evidence="13 17" id="KW-0326">Glycosidase</keyword>
<dbReference type="Pfam" id="PF06831">
    <property type="entry name" value="H2TH"/>
    <property type="match status" value="1"/>
</dbReference>
<dbReference type="PANTHER" id="PTHR22993:SF9">
    <property type="entry name" value="FORMAMIDOPYRIMIDINE-DNA GLYCOSYLASE"/>
    <property type="match status" value="1"/>
</dbReference>
<keyword evidence="10" id="KW-0234">DNA repair</keyword>
<evidence type="ECO:0000256" key="6">
    <source>
        <dbReference type="ARBA" id="ARBA00022771"/>
    </source>
</evidence>
<keyword evidence="18" id="KW-1185">Reference proteome</keyword>
<comment type="similarity">
    <text evidence="3">Belongs to the FPG family.</text>
</comment>
<dbReference type="GO" id="GO:0003906">
    <property type="term" value="F:DNA-(apurinic or apyrimidinic site) endonuclease activity"/>
    <property type="evidence" value="ECO:0007669"/>
    <property type="project" value="InterPro"/>
</dbReference>
<accession>A0A1U9NQC1</accession>
<dbReference type="OrthoDB" id="9800855at2"/>
<keyword evidence="9" id="KW-0238">DNA-binding</keyword>
<dbReference type="PROSITE" id="PS51068">
    <property type="entry name" value="FPG_CAT"/>
    <property type="match status" value="1"/>
</dbReference>
<dbReference type="RefSeq" id="WP_146663743.1">
    <property type="nucleotide sequence ID" value="NZ_CP019791.1"/>
</dbReference>
<keyword evidence="7 17" id="KW-0378">Hydrolase</keyword>
<dbReference type="GO" id="GO:0006284">
    <property type="term" value="P:base-excision repair"/>
    <property type="evidence" value="ECO:0007669"/>
    <property type="project" value="InterPro"/>
</dbReference>
<dbReference type="GO" id="GO:0008270">
    <property type="term" value="F:zinc ion binding"/>
    <property type="evidence" value="ECO:0007669"/>
    <property type="project" value="UniProtKB-KW"/>
</dbReference>
<protein>
    <submittedName>
        <fullName evidence="17">Formamidopyrimidine-DNA glycosylase</fullName>
        <ecNumber evidence="17">3.2.2.23</ecNumber>
    </submittedName>
</protein>
<dbReference type="InterPro" id="IPR010979">
    <property type="entry name" value="Ribosomal_uS13-like_H2TH"/>
</dbReference>
<dbReference type="InterPro" id="IPR035937">
    <property type="entry name" value="FPG_N"/>
</dbReference>
<evidence type="ECO:0000256" key="10">
    <source>
        <dbReference type="ARBA" id="ARBA00023204"/>
    </source>
</evidence>
<reference evidence="18" key="1">
    <citation type="submission" date="2017-02" db="EMBL/GenBank/DDBJ databases">
        <title>Comparative genomics and description of representatives of a novel lineage of planctomycetes thriving in anoxic sediments.</title>
        <authorList>
            <person name="Spring S."/>
            <person name="Bunk B."/>
            <person name="Sproer C."/>
        </authorList>
    </citation>
    <scope>NUCLEOTIDE SEQUENCE [LARGE SCALE GENOMIC DNA]</scope>
    <source>
        <strain evidence="18">ST-NAGAB-D1</strain>
    </source>
</reference>
<evidence type="ECO:0000256" key="13">
    <source>
        <dbReference type="ARBA" id="ARBA00023295"/>
    </source>
</evidence>
<dbReference type="GO" id="GO:0016829">
    <property type="term" value="F:lyase activity"/>
    <property type="evidence" value="ECO:0007669"/>
    <property type="project" value="UniProtKB-KW"/>
</dbReference>
<evidence type="ECO:0000259" key="16">
    <source>
        <dbReference type="PROSITE" id="PS51068"/>
    </source>
</evidence>
<comment type="catalytic activity">
    <reaction evidence="1">
        <text>Hydrolysis of DNA containing ring-opened 7-methylguanine residues, releasing 2,6-diamino-4-hydroxy-5-(N-methyl)formamidopyrimidine.</text>
        <dbReference type="EC" id="3.2.2.23"/>
    </reaction>
</comment>
<dbReference type="SMART" id="SM00898">
    <property type="entry name" value="Fapy_DNA_glyco"/>
    <property type="match status" value="1"/>
</dbReference>
<dbReference type="KEGG" id="alus:STSP2_03337"/>
<feature type="domain" description="Formamidopyrimidine-DNA glycosylase catalytic" evidence="16">
    <location>
        <begin position="2"/>
        <end position="114"/>
    </location>
</feature>
<evidence type="ECO:0000256" key="11">
    <source>
        <dbReference type="ARBA" id="ARBA00023239"/>
    </source>
</evidence>
<dbReference type="Gene3D" id="3.20.190.10">
    <property type="entry name" value="MutM-like, N-terminal"/>
    <property type="match status" value="1"/>
</dbReference>
<dbReference type="STRING" id="1936003.STSP2_03337"/>
<comment type="cofactor">
    <cofactor evidence="2">
        <name>Zn(2+)</name>
        <dbReference type="ChEBI" id="CHEBI:29105"/>
    </cofactor>
</comment>
<dbReference type="InterPro" id="IPR015886">
    <property type="entry name" value="H2TH_FPG"/>
</dbReference>
<dbReference type="PROSITE" id="PS51066">
    <property type="entry name" value="ZF_FPG_2"/>
    <property type="match status" value="1"/>
</dbReference>
<evidence type="ECO:0000256" key="14">
    <source>
        <dbReference type="PROSITE-ProRule" id="PRU00391"/>
    </source>
</evidence>
<keyword evidence="11" id="KW-0456">Lyase</keyword>
<keyword evidence="8" id="KW-0862">Zinc</keyword>
<dbReference type="Pfam" id="PF01149">
    <property type="entry name" value="Fapy_DNA_glyco"/>
    <property type="match status" value="1"/>
</dbReference>
<dbReference type="GO" id="GO:0008534">
    <property type="term" value="F:oxidized purine nucleobase lesion DNA N-glycosylase activity"/>
    <property type="evidence" value="ECO:0007669"/>
    <property type="project" value="UniProtKB-EC"/>
</dbReference>
<dbReference type="InterPro" id="IPR012319">
    <property type="entry name" value="FPG_cat"/>
</dbReference>
<keyword evidence="6 14" id="KW-0863">Zinc-finger</keyword>
<dbReference type="Proteomes" id="UP000189674">
    <property type="component" value="Chromosome"/>
</dbReference>
<evidence type="ECO:0000259" key="15">
    <source>
        <dbReference type="PROSITE" id="PS51066"/>
    </source>
</evidence>
<dbReference type="AlphaFoldDB" id="A0A1U9NQC1"/>
<evidence type="ECO:0000256" key="3">
    <source>
        <dbReference type="ARBA" id="ARBA00009409"/>
    </source>
</evidence>
<keyword evidence="4" id="KW-0479">Metal-binding</keyword>
<feature type="domain" description="FPG-type" evidence="15">
    <location>
        <begin position="225"/>
        <end position="259"/>
    </location>
</feature>
<dbReference type="EMBL" id="CP019791">
    <property type="protein sequence ID" value="AQT70133.1"/>
    <property type="molecule type" value="Genomic_DNA"/>
</dbReference>
<dbReference type="GO" id="GO:0003684">
    <property type="term" value="F:damaged DNA binding"/>
    <property type="evidence" value="ECO:0007669"/>
    <property type="project" value="InterPro"/>
</dbReference>
<evidence type="ECO:0000256" key="9">
    <source>
        <dbReference type="ARBA" id="ARBA00023125"/>
    </source>
</evidence>
<dbReference type="InterPro" id="IPR010663">
    <property type="entry name" value="Znf_FPG/IleRS"/>
</dbReference>
<sequence>MPELPDVETFKRYLDSTSLHHKMTGVKVHDKRILEGVSQSKLSKAVKGNEFENTRRHGKNLFVKSGSATLYFHFGMTGQLSYEQSDNGPVKYTRVQFNFENGHELDYVCRRMLGKVGLTESSDTFIEKESLGPDALDISEKQFCELLNSKTAGLKSFLMNQQTIAGIGNIYSDEILFNSKMHPKLKTSDLDDKACSKLYKNMIKVLNRSIEADADPSKMPNTYLLPHRRAGKKCPRCDGKIKMIKVNNRSTYFCPKCQSE</sequence>
<organism evidence="17 18">
    <name type="scientific">Anaerohalosphaera lusitana</name>
    <dbReference type="NCBI Taxonomy" id="1936003"/>
    <lineage>
        <taxon>Bacteria</taxon>
        <taxon>Pseudomonadati</taxon>
        <taxon>Planctomycetota</taxon>
        <taxon>Phycisphaerae</taxon>
        <taxon>Sedimentisphaerales</taxon>
        <taxon>Anaerohalosphaeraceae</taxon>
        <taxon>Anaerohalosphaera</taxon>
    </lineage>
</organism>
<evidence type="ECO:0000256" key="1">
    <source>
        <dbReference type="ARBA" id="ARBA00001668"/>
    </source>
</evidence>
<evidence type="ECO:0000256" key="8">
    <source>
        <dbReference type="ARBA" id="ARBA00022833"/>
    </source>
</evidence>
<proteinExistence type="inferred from homology"/>
<keyword evidence="12" id="KW-0511">Multifunctional enzyme</keyword>
<evidence type="ECO:0000256" key="5">
    <source>
        <dbReference type="ARBA" id="ARBA00022763"/>
    </source>
</evidence>
<evidence type="ECO:0000256" key="7">
    <source>
        <dbReference type="ARBA" id="ARBA00022801"/>
    </source>
</evidence>
<dbReference type="PANTHER" id="PTHR22993">
    <property type="entry name" value="FORMAMIDOPYRIMIDINE-DNA GLYCOSYLASE"/>
    <property type="match status" value="1"/>
</dbReference>
<dbReference type="Pfam" id="PF06827">
    <property type="entry name" value="zf-FPG_IleRS"/>
    <property type="match status" value="1"/>
</dbReference>
<dbReference type="Gene3D" id="1.10.8.50">
    <property type="match status" value="1"/>
</dbReference>
<evidence type="ECO:0000313" key="17">
    <source>
        <dbReference type="EMBL" id="AQT70133.1"/>
    </source>
</evidence>
<name>A0A1U9NQC1_9BACT</name>
<keyword evidence="5" id="KW-0227">DNA damage</keyword>
<dbReference type="SUPFAM" id="SSF81624">
    <property type="entry name" value="N-terminal domain of MutM-like DNA repair proteins"/>
    <property type="match status" value="1"/>
</dbReference>
<evidence type="ECO:0000256" key="2">
    <source>
        <dbReference type="ARBA" id="ARBA00001947"/>
    </source>
</evidence>